<accession>A0A2Z5TXD5</accession>
<dbReference type="KEGG" id="srq:SR187_7395"/>
<organism evidence="1 2">
    <name type="scientific">Streptococcus ruminantium</name>
    <dbReference type="NCBI Taxonomy" id="1917441"/>
    <lineage>
        <taxon>Bacteria</taxon>
        <taxon>Bacillati</taxon>
        <taxon>Bacillota</taxon>
        <taxon>Bacilli</taxon>
        <taxon>Lactobacillales</taxon>
        <taxon>Streptococcaceae</taxon>
        <taxon>Streptococcus</taxon>
    </lineage>
</organism>
<sequence length="37" mass="4450">MILKRNEKITMKIASETFEAWRTTKLTKDSFNFHIGY</sequence>
<gene>
    <name evidence="1" type="ORF">SR187_7395</name>
</gene>
<dbReference type="AlphaFoldDB" id="A0A2Z5TXD5"/>
<protein>
    <submittedName>
        <fullName evidence="1">Acyl carrier protein</fullName>
    </submittedName>
</protein>
<evidence type="ECO:0000313" key="1">
    <source>
        <dbReference type="EMBL" id="BBA93082.1"/>
    </source>
</evidence>
<proteinExistence type="predicted"/>
<evidence type="ECO:0000313" key="2">
    <source>
        <dbReference type="Proteomes" id="UP000269331"/>
    </source>
</evidence>
<dbReference type="Proteomes" id="UP000269331">
    <property type="component" value="Chromosome"/>
</dbReference>
<reference evidence="1 2" key="1">
    <citation type="journal article" date="2018" name="Genome Biol. Evol.">
        <title>Complete Genome Sequence of Streptococcus ruminantium sp. nov. GUT-187T (=DSM 104980T =JCM 31869T), the Type Strain of S. ruminantium, and Comparison with Genome Sequences of Streptococcus suis Strains.</title>
        <authorList>
            <person name="Tohya M."/>
            <person name="Sekizaki T."/>
            <person name="Miyoshi-Akiyama T."/>
        </authorList>
    </citation>
    <scope>NUCLEOTIDE SEQUENCE [LARGE SCALE GENOMIC DNA]</scope>
    <source>
        <strain evidence="1 2">GUT187T</strain>
    </source>
</reference>
<dbReference type="EMBL" id="AP018400">
    <property type="protein sequence ID" value="BBA93082.1"/>
    <property type="molecule type" value="Genomic_DNA"/>
</dbReference>
<name>A0A2Z5TXD5_9STRE</name>